<dbReference type="Proteomes" id="UP001595755">
    <property type="component" value="Unassembled WGS sequence"/>
</dbReference>
<evidence type="ECO:0000313" key="3">
    <source>
        <dbReference type="EMBL" id="MFC4304764.1"/>
    </source>
</evidence>
<evidence type="ECO:0000256" key="1">
    <source>
        <dbReference type="SAM" id="Phobius"/>
    </source>
</evidence>
<sequence length="219" mass="24222">MARKEAELKANEPSSLPRRSVWLKRSIWTAALGAIALLLWCLSLYIVIVRFEGIPADGRPVKSDVGIVLGARLWNDEPSPGLKERLDLALSLYREGAFRSFIVTGGLDAGGAKLTEAEGMRNYLVAQGVPEADILMDSLSRSTYENLIYAQDLMEANEWSSAVIVTHSYHGSRAADIARKVGFSPVQVSVTDSKVLNIPYHQTREVLAYTKWLVSKLFL</sequence>
<reference evidence="4" key="1">
    <citation type="journal article" date="2019" name="Int. J. Syst. Evol. Microbiol.">
        <title>The Global Catalogue of Microorganisms (GCM) 10K type strain sequencing project: providing services to taxonomists for standard genome sequencing and annotation.</title>
        <authorList>
            <consortium name="The Broad Institute Genomics Platform"/>
            <consortium name="The Broad Institute Genome Sequencing Center for Infectious Disease"/>
            <person name="Wu L."/>
            <person name="Ma J."/>
        </authorList>
    </citation>
    <scope>NUCLEOTIDE SEQUENCE [LARGE SCALE GENOMIC DNA]</scope>
    <source>
        <strain evidence="4">CGMCC 4.1641</strain>
    </source>
</reference>
<name>A0ABV8SE25_9BACL</name>
<comment type="caution">
    <text evidence="3">The sequence shown here is derived from an EMBL/GenBank/DDBJ whole genome shotgun (WGS) entry which is preliminary data.</text>
</comment>
<gene>
    <name evidence="3" type="ORF">ACFO1S_15135</name>
</gene>
<keyword evidence="4" id="KW-1185">Reference proteome</keyword>
<evidence type="ECO:0000313" key="4">
    <source>
        <dbReference type="Proteomes" id="UP001595755"/>
    </source>
</evidence>
<evidence type="ECO:0000259" key="2">
    <source>
        <dbReference type="Pfam" id="PF02698"/>
    </source>
</evidence>
<dbReference type="InterPro" id="IPR003848">
    <property type="entry name" value="DUF218"/>
</dbReference>
<keyword evidence="1" id="KW-0812">Transmembrane</keyword>
<dbReference type="Gene3D" id="3.40.50.620">
    <property type="entry name" value="HUPs"/>
    <property type="match status" value="1"/>
</dbReference>
<dbReference type="Pfam" id="PF02698">
    <property type="entry name" value="DUF218"/>
    <property type="match status" value="1"/>
</dbReference>
<dbReference type="EMBL" id="JBHSED010000032">
    <property type="protein sequence ID" value="MFC4304764.1"/>
    <property type="molecule type" value="Genomic_DNA"/>
</dbReference>
<keyword evidence="1" id="KW-1133">Transmembrane helix</keyword>
<accession>A0ABV8SE25</accession>
<feature type="domain" description="DUF218" evidence="2">
    <location>
        <begin position="64"/>
        <end position="199"/>
    </location>
</feature>
<organism evidence="3 4">
    <name type="scientific">Cohnella boryungensis</name>
    <dbReference type="NCBI Taxonomy" id="768479"/>
    <lineage>
        <taxon>Bacteria</taxon>
        <taxon>Bacillati</taxon>
        <taxon>Bacillota</taxon>
        <taxon>Bacilli</taxon>
        <taxon>Bacillales</taxon>
        <taxon>Paenibacillaceae</taxon>
        <taxon>Cohnella</taxon>
    </lineage>
</organism>
<dbReference type="InterPro" id="IPR051599">
    <property type="entry name" value="Cell_Envelope_Assoc"/>
</dbReference>
<protein>
    <submittedName>
        <fullName evidence="3">YdcF family protein</fullName>
    </submittedName>
</protein>
<proteinExistence type="predicted"/>
<dbReference type="PANTHER" id="PTHR30336:SF20">
    <property type="entry name" value="DUF218 DOMAIN-CONTAINING PROTEIN"/>
    <property type="match status" value="1"/>
</dbReference>
<dbReference type="InterPro" id="IPR014729">
    <property type="entry name" value="Rossmann-like_a/b/a_fold"/>
</dbReference>
<feature type="transmembrane region" description="Helical" evidence="1">
    <location>
        <begin position="27"/>
        <end position="48"/>
    </location>
</feature>
<keyword evidence="1" id="KW-0472">Membrane</keyword>
<dbReference type="CDD" id="cd06259">
    <property type="entry name" value="YdcF-like"/>
    <property type="match status" value="1"/>
</dbReference>
<dbReference type="PANTHER" id="PTHR30336">
    <property type="entry name" value="INNER MEMBRANE PROTEIN, PROBABLE PERMEASE"/>
    <property type="match status" value="1"/>
</dbReference>